<comment type="caution">
    <text evidence="1">The sequence shown here is derived from an EMBL/GenBank/DDBJ whole genome shotgun (WGS) entry which is preliminary data.</text>
</comment>
<dbReference type="PANTHER" id="PTHR42791">
    <property type="entry name" value="GNAT FAMILY ACETYLTRANSFERASE"/>
    <property type="match status" value="1"/>
</dbReference>
<dbReference type="EMBL" id="WNKQ01000018">
    <property type="protein sequence ID" value="KAF5845708.1"/>
    <property type="molecule type" value="Genomic_DNA"/>
</dbReference>
<sequence>MGSEIPIPAGLIEEPLDHAVDIIGETFKDDPFQRYVLVDDLAKRGETDVSYEYNREIFAEMIPGMVAGGARSITVGGSGISSVWRLEPITVEPIISPHYPPAVAELNLATHKKKKQHLPPTATHMLHLSLLGNYREHPSNDKSRNHKVSDVMRPVLKMAKEKGWPVVLEATSEKGRDVYKHLGMEVLEEHTFGQGKVGIDGKRKEGGEGVKIWVMMA</sequence>
<dbReference type="PANTHER" id="PTHR42791:SF1">
    <property type="entry name" value="N-ACETYLTRANSFERASE DOMAIN-CONTAINING PROTEIN"/>
    <property type="match status" value="1"/>
</dbReference>
<evidence type="ECO:0008006" key="3">
    <source>
        <dbReference type="Google" id="ProtNLM"/>
    </source>
</evidence>
<dbReference type="AlphaFoldDB" id="A0A8H5Z8R4"/>
<evidence type="ECO:0000313" key="1">
    <source>
        <dbReference type="EMBL" id="KAF5845708.1"/>
    </source>
</evidence>
<dbReference type="Gene3D" id="3.40.630.30">
    <property type="match status" value="1"/>
</dbReference>
<dbReference type="OMA" id="YEYNREI"/>
<gene>
    <name evidence="1" type="ORF">GGP41_009489</name>
</gene>
<reference evidence="1" key="1">
    <citation type="submission" date="2019-11" db="EMBL/GenBank/DDBJ databases">
        <title>Bipolaris sorokiniana Genome sequencing.</title>
        <authorList>
            <person name="Wang H."/>
        </authorList>
    </citation>
    <scope>NUCLEOTIDE SEQUENCE</scope>
</reference>
<evidence type="ECO:0000313" key="2">
    <source>
        <dbReference type="Proteomes" id="UP000624244"/>
    </source>
</evidence>
<name>A0A8H5Z8R4_COCSA</name>
<proteinExistence type="predicted"/>
<accession>A0A8H5Z8R4</accession>
<organism evidence="1 2">
    <name type="scientific">Cochliobolus sativus</name>
    <name type="common">Common root rot and spot blotch fungus</name>
    <name type="synonym">Bipolaris sorokiniana</name>
    <dbReference type="NCBI Taxonomy" id="45130"/>
    <lineage>
        <taxon>Eukaryota</taxon>
        <taxon>Fungi</taxon>
        <taxon>Dikarya</taxon>
        <taxon>Ascomycota</taxon>
        <taxon>Pezizomycotina</taxon>
        <taxon>Dothideomycetes</taxon>
        <taxon>Pleosporomycetidae</taxon>
        <taxon>Pleosporales</taxon>
        <taxon>Pleosporineae</taxon>
        <taxon>Pleosporaceae</taxon>
        <taxon>Bipolaris</taxon>
    </lineage>
</organism>
<dbReference type="Proteomes" id="UP000624244">
    <property type="component" value="Unassembled WGS sequence"/>
</dbReference>
<dbReference type="InterPro" id="IPR052523">
    <property type="entry name" value="Trichothecene_AcTrans"/>
</dbReference>
<protein>
    <recommendedName>
        <fullName evidence="3">N-acetyltransferase domain-containing protein</fullName>
    </recommendedName>
</protein>